<dbReference type="AlphaFoldDB" id="A0A2H0PYQ6"/>
<name>A0A2H0PYQ6_9BACT</name>
<dbReference type="Proteomes" id="UP000231154">
    <property type="component" value="Unassembled WGS sequence"/>
</dbReference>
<protein>
    <submittedName>
        <fullName evidence="2">Uncharacterized protein</fullName>
    </submittedName>
</protein>
<feature type="region of interest" description="Disordered" evidence="1">
    <location>
        <begin position="280"/>
        <end position="312"/>
    </location>
</feature>
<proteinExistence type="predicted"/>
<comment type="caution">
    <text evidence="2">The sequence shown here is derived from an EMBL/GenBank/DDBJ whole genome shotgun (WGS) entry which is preliminary data.</text>
</comment>
<organism evidence="2 3">
    <name type="scientific">Candidatus Berkelbacteria bacterium CG11_big_fil_rev_8_21_14_0_20_42_15</name>
    <dbReference type="NCBI Taxonomy" id="1974517"/>
    <lineage>
        <taxon>Bacteria</taxon>
        <taxon>Candidatus Berkelbacteria</taxon>
    </lineage>
</organism>
<gene>
    <name evidence="2" type="ORF">COV40_02320</name>
</gene>
<dbReference type="EMBL" id="PCXF01000067">
    <property type="protein sequence ID" value="PIR27160.1"/>
    <property type="molecule type" value="Genomic_DNA"/>
</dbReference>
<accession>A0A2H0PYQ6</accession>
<evidence type="ECO:0000256" key="1">
    <source>
        <dbReference type="SAM" id="MobiDB-lite"/>
    </source>
</evidence>
<feature type="non-terminal residue" evidence="2">
    <location>
        <position position="1"/>
    </location>
</feature>
<reference evidence="2 3" key="1">
    <citation type="submission" date="2017-09" db="EMBL/GenBank/DDBJ databases">
        <title>Depth-based differentiation of microbial function through sediment-hosted aquifers and enrichment of novel symbionts in the deep terrestrial subsurface.</title>
        <authorList>
            <person name="Probst A.J."/>
            <person name="Ladd B."/>
            <person name="Jarett J.K."/>
            <person name="Geller-Mcgrath D.E."/>
            <person name="Sieber C.M."/>
            <person name="Emerson J.B."/>
            <person name="Anantharaman K."/>
            <person name="Thomas B.C."/>
            <person name="Malmstrom R."/>
            <person name="Stieglmeier M."/>
            <person name="Klingl A."/>
            <person name="Woyke T."/>
            <person name="Ryan C.M."/>
            <person name="Banfield J.F."/>
        </authorList>
    </citation>
    <scope>NUCLEOTIDE SEQUENCE [LARGE SCALE GENOMIC DNA]</scope>
    <source>
        <strain evidence="2">CG11_big_fil_rev_8_21_14_0_20_42_15</strain>
    </source>
</reference>
<evidence type="ECO:0000313" key="2">
    <source>
        <dbReference type="EMBL" id="PIR27160.1"/>
    </source>
</evidence>
<sequence length="457" mass="50033">ATGGQATGYAKGRLKEEYGYQKLKAANWAASKKFVPTRRGMMSPRDVAAMKRQRLAAPTLVSAKKSEDANAAALKRYLDDHFSGRRKLPEDVVNRYNAELRKRNLEEIKTHENEGAYAAVGAIDQEATLDNGLLAMPTTKAGVARYKEEDNLKDTFGYIATLQKYLNQGFNSPNFQQALAALSERQADGNTKLGKWLGHRIKNVFDPNEAITPEDIKQWEKGLTTFKAIDKGPYANVAGGKAKHLLEEDGSQYRLKTIGEVTPEMARRVARIREIRRNPDAAGNLFDEESNDATSSGVPMGRQQTPDERTADLSRTEELLEQILEKTGRTEEIDKKAADAIKPTGLGVGAAIVPEIDVRIKGIDPAIAEQLRILQTRVAKANGAQALRLQQQQEATLQTVAQQLKSGQSPEEIEKLVAQGQSLLEGGDVEGARNIALQINPAAGPSLDLTQKGSTHE</sequence>
<evidence type="ECO:0000313" key="3">
    <source>
        <dbReference type="Proteomes" id="UP000231154"/>
    </source>
</evidence>